<dbReference type="Pfam" id="PF02687">
    <property type="entry name" value="FtsX"/>
    <property type="match status" value="1"/>
</dbReference>
<comment type="subcellular location">
    <subcellularLocation>
        <location evidence="1">Cell membrane</location>
        <topology evidence="1">Multi-pass membrane protein</topology>
    </subcellularLocation>
</comment>
<comment type="caution">
    <text evidence="10">The sequence shown here is derived from an EMBL/GenBank/DDBJ whole genome shotgun (WGS) entry which is preliminary data.</text>
</comment>
<evidence type="ECO:0000256" key="6">
    <source>
        <dbReference type="SAM" id="MobiDB-lite"/>
    </source>
</evidence>
<dbReference type="EMBL" id="JACIIZ010000023">
    <property type="protein sequence ID" value="MBB6255050.1"/>
    <property type="molecule type" value="Genomic_DNA"/>
</dbReference>
<feature type="transmembrane region" description="Helical" evidence="7">
    <location>
        <begin position="334"/>
        <end position="367"/>
    </location>
</feature>
<dbReference type="InterPro" id="IPR003838">
    <property type="entry name" value="ABC3_permease_C"/>
</dbReference>
<gene>
    <name evidence="10" type="ORF">FHS74_005646</name>
</gene>
<keyword evidence="2" id="KW-1003">Cell membrane</keyword>
<evidence type="ECO:0000256" key="7">
    <source>
        <dbReference type="SAM" id="Phobius"/>
    </source>
</evidence>
<feature type="domain" description="ABC3 transporter permease C-terminal" evidence="8">
    <location>
        <begin position="294"/>
        <end position="410"/>
    </location>
</feature>
<evidence type="ECO:0000256" key="2">
    <source>
        <dbReference type="ARBA" id="ARBA00022475"/>
    </source>
</evidence>
<feature type="region of interest" description="Disordered" evidence="6">
    <location>
        <begin position="208"/>
        <end position="237"/>
    </location>
</feature>
<keyword evidence="3 7" id="KW-0812">Transmembrane</keyword>
<feature type="transmembrane region" description="Helical" evidence="7">
    <location>
        <begin position="290"/>
        <end position="314"/>
    </location>
</feature>
<name>A0A7X0B3G7_9PROT</name>
<dbReference type="Proteomes" id="UP000539175">
    <property type="component" value="Unassembled WGS sequence"/>
</dbReference>
<keyword evidence="5 7" id="KW-0472">Membrane</keyword>
<keyword evidence="11" id="KW-1185">Reference proteome</keyword>
<feature type="transmembrane region" description="Helical" evidence="7">
    <location>
        <begin position="379"/>
        <end position="405"/>
    </location>
</feature>
<evidence type="ECO:0000256" key="1">
    <source>
        <dbReference type="ARBA" id="ARBA00004651"/>
    </source>
</evidence>
<dbReference type="PANTHER" id="PTHR43738">
    <property type="entry name" value="ABC TRANSPORTER, MEMBRANE PROTEIN"/>
    <property type="match status" value="1"/>
</dbReference>
<evidence type="ECO:0000256" key="5">
    <source>
        <dbReference type="ARBA" id="ARBA00023136"/>
    </source>
</evidence>
<feature type="transmembrane region" description="Helical" evidence="7">
    <location>
        <begin position="20"/>
        <end position="42"/>
    </location>
</feature>
<sequence>MTGTLGPVGLSLAYLRQNRLATALNLLLLALGVAAIAGLALIDSQMQGRLTRDVAGIDLVVGAKGSPLQLILSSVYQADVPTGNVPLSTLEDLRRNPLVREAIPVALGDSYQGFRIVGTTPDYPGHYQATPAQGRMFGAAMEATVGATVARAANLHVGDSFAGSHGLTPGGEVHAHTPYTVVGILAPTGTVVDRLVLTPVESVWAVHAHHHHHDDDGDGDRDGEHDEEHHEEVAGAQPPREVTAILVRYASPLAAARLPRAINSETGAQAASPATELVRLMSLLGAGLDAFRAVGVLLVVTSALGTFVALTNALQQRRYDLAVMRSLGASRARIVLQITVEALLVSGGGTLAGLLLAHGGLALFVALSPKARDFGINPLMVAPAELGLLGLGVVVAAVAAALPAIQAYRTDVARTLAQS</sequence>
<dbReference type="InterPro" id="IPR051125">
    <property type="entry name" value="ABC-4/HrtB_transporter"/>
</dbReference>
<dbReference type="Pfam" id="PF12704">
    <property type="entry name" value="MacB_PCD"/>
    <property type="match status" value="1"/>
</dbReference>
<dbReference type="RefSeq" id="WP_184807568.1">
    <property type="nucleotide sequence ID" value="NZ_JACIIZ010000023.1"/>
</dbReference>
<dbReference type="InterPro" id="IPR025857">
    <property type="entry name" value="MacB_PCD"/>
</dbReference>
<evidence type="ECO:0000259" key="9">
    <source>
        <dbReference type="Pfam" id="PF12704"/>
    </source>
</evidence>
<dbReference type="PANTHER" id="PTHR43738:SF2">
    <property type="entry name" value="ABC TRANSPORTER PERMEASE"/>
    <property type="match status" value="1"/>
</dbReference>
<evidence type="ECO:0000313" key="11">
    <source>
        <dbReference type="Proteomes" id="UP000539175"/>
    </source>
</evidence>
<dbReference type="GO" id="GO:0005886">
    <property type="term" value="C:plasma membrane"/>
    <property type="evidence" value="ECO:0007669"/>
    <property type="project" value="UniProtKB-SubCell"/>
</dbReference>
<keyword evidence="4 7" id="KW-1133">Transmembrane helix</keyword>
<accession>A0A7X0B3G7</accession>
<reference evidence="10 11" key="1">
    <citation type="submission" date="2020-08" db="EMBL/GenBank/DDBJ databases">
        <title>Genomic Encyclopedia of Type Strains, Phase IV (KMG-IV): sequencing the most valuable type-strain genomes for metagenomic binning, comparative biology and taxonomic classification.</title>
        <authorList>
            <person name="Goeker M."/>
        </authorList>
    </citation>
    <scope>NUCLEOTIDE SEQUENCE [LARGE SCALE GENOMIC DNA]</scope>
    <source>
        <strain evidence="10 11">DSM 22198</strain>
    </source>
</reference>
<protein>
    <submittedName>
        <fullName evidence="10">Putative ABC transport system permease protein</fullName>
    </submittedName>
</protein>
<dbReference type="AlphaFoldDB" id="A0A7X0B3G7"/>
<proteinExistence type="predicted"/>
<evidence type="ECO:0000259" key="8">
    <source>
        <dbReference type="Pfam" id="PF02687"/>
    </source>
</evidence>
<feature type="compositionally biased region" description="Basic and acidic residues" evidence="6">
    <location>
        <begin position="220"/>
        <end position="233"/>
    </location>
</feature>
<organism evidence="10 11">
    <name type="scientific">Nitrospirillum iridis</name>
    <dbReference type="NCBI Taxonomy" id="765888"/>
    <lineage>
        <taxon>Bacteria</taxon>
        <taxon>Pseudomonadati</taxon>
        <taxon>Pseudomonadota</taxon>
        <taxon>Alphaproteobacteria</taxon>
        <taxon>Rhodospirillales</taxon>
        <taxon>Azospirillaceae</taxon>
        <taxon>Nitrospirillum</taxon>
    </lineage>
</organism>
<evidence type="ECO:0000256" key="4">
    <source>
        <dbReference type="ARBA" id="ARBA00022989"/>
    </source>
</evidence>
<feature type="domain" description="MacB-like periplasmic core" evidence="9">
    <location>
        <begin position="22"/>
        <end position="207"/>
    </location>
</feature>
<evidence type="ECO:0000256" key="3">
    <source>
        <dbReference type="ARBA" id="ARBA00022692"/>
    </source>
</evidence>
<evidence type="ECO:0000313" key="10">
    <source>
        <dbReference type="EMBL" id="MBB6255050.1"/>
    </source>
</evidence>